<sequence length="78" mass="8731">MRHFFVALTYGDATQPAREQGHRVTNAVDHVKSGTDALQAAKTLQRKSRKCMMFAIILLLVIAIIIVLSILKPWNKGK</sequence>
<keyword evidence="2" id="KW-0472">Membrane</keyword>
<protein>
    <recommendedName>
        <fullName evidence="3">t-SNARE coiled-coil homology domain-containing protein</fullName>
    </recommendedName>
</protein>
<accession>A0A7N2MBS2</accession>
<evidence type="ECO:0000256" key="2">
    <source>
        <dbReference type="SAM" id="Phobius"/>
    </source>
</evidence>
<keyword evidence="2" id="KW-0812">Transmembrane</keyword>
<organism evidence="4 5">
    <name type="scientific">Quercus lobata</name>
    <name type="common">Valley oak</name>
    <dbReference type="NCBI Taxonomy" id="97700"/>
    <lineage>
        <taxon>Eukaryota</taxon>
        <taxon>Viridiplantae</taxon>
        <taxon>Streptophyta</taxon>
        <taxon>Embryophyta</taxon>
        <taxon>Tracheophyta</taxon>
        <taxon>Spermatophyta</taxon>
        <taxon>Magnoliopsida</taxon>
        <taxon>eudicotyledons</taxon>
        <taxon>Gunneridae</taxon>
        <taxon>Pentapetalae</taxon>
        <taxon>rosids</taxon>
        <taxon>fabids</taxon>
        <taxon>Fagales</taxon>
        <taxon>Fagaceae</taxon>
        <taxon>Quercus</taxon>
    </lineage>
</organism>
<dbReference type="InParanoid" id="A0A7N2MBS2"/>
<proteinExistence type="predicted"/>
<dbReference type="GO" id="GO:0015031">
    <property type="term" value="P:protein transport"/>
    <property type="evidence" value="ECO:0007669"/>
    <property type="project" value="UniProtKB-KW"/>
</dbReference>
<keyword evidence="1" id="KW-0813">Transport</keyword>
<dbReference type="Pfam" id="PF05739">
    <property type="entry name" value="SNARE"/>
    <property type="match status" value="1"/>
</dbReference>
<dbReference type="EMBL" id="LRBV02000008">
    <property type="status" value="NOT_ANNOTATED_CDS"/>
    <property type="molecule type" value="Genomic_DNA"/>
</dbReference>
<dbReference type="OMA" id="AFCNEQV"/>
<keyword evidence="1" id="KW-0653">Protein transport</keyword>
<reference evidence="4 5" key="1">
    <citation type="journal article" date="2016" name="G3 (Bethesda)">
        <title>First Draft Assembly and Annotation of the Genome of a California Endemic Oak Quercus lobata Nee (Fagaceae).</title>
        <authorList>
            <person name="Sork V.L."/>
            <person name="Fitz-Gibbon S.T."/>
            <person name="Puiu D."/>
            <person name="Crepeau M."/>
            <person name="Gugger P.F."/>
            <person name="Sherman R."/>
            <person name="Stevens K."/>
            <person name="Langley C.H."/>
            <person name="Pellegrini M."/>
            <person name="Salzberg S.L."/>
        </authorList>
    </citation>
    <scope>NUCLEOTIDE SEQUENCE [LARGE SCALE GENOMIC DNA]</scope>
    <source>
        <strain evidence="4 5">cv. SW786</strain>
    </source>
</reference>
<name>A0A7N2MBS2_QUELO</name>
<dbReference type="AlphaFoldDB" id="A0A7N2MBS2"/>
<evidence type="ECO:0000313" key="5">
    <source>
        <dbReference type="Proteomes" id="UP000594261"/>
    </source>
</evidence>
<evidence type="ECO:0000259" key="3">
    <source>
        <dbReference type="Pfam" id="PF05739"/>
    </source>
</evidence>
<evidence type="ECO:0000256" key="1">
    <source>
        <dbReference type="ARBA" id="ARBA00022927"/>
    </source>
</evidence>
<keyword evidence="5" id="KW-1185">Reference proteome</keyword>
<dbReference type="Gene3D" id="1.20.5.110">
    <property type="match status" value="1"/>
</dbReference>
<keyword evidence="2" id="KW-1133">Transmembrane helix</keyword>
<reference evidence="4" key="2">
    <citation type="submission" date="2021-01" db="UniProtKB">
        <authorList>
            <consortium name="EnsemblPlants"/>
        </authorList>
    </citation>
    <scope>IDENTIFICATION</scope>
</reference>
<dbReference type="EnsemblPlants" id="QL08p033540:mrna">
    <property type="protein sequence ID" value="QL08p033540:mrna"/>
    <property type="gene ID" value="QL08p033540"/>
</dbReference>
<evidence type="ECO:0000313" key="4">
    <source>
        <dbReference type="EnsemblPlants" id="QL08p033540:mrna"/>
    </source>
</evidence>
<feature type="transmembrane region" description="Helical" evidence="2">
    <location>
        <begin position="51"/>
        <end position="71"/>
    </location>
</feature>
<dbReference type="Gramene" id="QL08p033540:mrna">
    <property type="protein sequence ID" value="QL08p033540:mrna"/>
    <property type="gene ID" value="QL08p033540"/>
</dbReference>
<dbReference type="InterPro" id="IPR000727">
    <property type="entry name" value="T_SNARE_dom"/>
</dbReference>
<feature type="domain" description="T-SNARE coiled-coil homology" evidence="3">
    <location>
        <begin position="24"/>
        <end position="67"/>
    </location>
</feature>
<dbReference type="Proteomes" id="UP000594261">
    <property type="component" value="Chromosome 8"/>
</dbReference>